<dbReference type="GO" id="GO:0006543">
    <property type="term" value="P:L-glutamine catabolic process"/>
    <property type="evidence" value="ECO:0007669"/>
    <property type="project" value="TreeGrafter"/>
</dbReference>
<dbReference type="Pfam" id="PF04960">
    <property type="entry name" value="Glutaminase"/>
    <property type="match status" value="1"/>
</dbReference>
<feature type="binding site" evidence="6">
    <location>
        <position position="189"/>
    </location>
    <ligand>
        <name>substrate</name>
    </ligand>
</feature>
<comment type="subunit">
    <text evidence="2 6">Homotetramer.</text>
</comment>
<feature type="binding site" evidence="6">
    <location>
        <position position="165"/>
    </location>
    <ligand>
        <name>substrate</name>
    </ligand>
</feature>
<evidence type="ECO:0000256" key="3">
    <source>
        <dbReference type="ARBA" id="ARBA00012918"/>
    </source>
</evidence>
<comment type="catalytic activity">
    <reaction evidence="5 6">
        <text>L-glutamine + H2O = L-glutamate + NH4(+)</text>
        <dbReference type="Rhea" id="RHEA:15889"/>
        <dbReference type="ChEBI" id="CHEBI:15377"/>
        <dbReference type="ChEBI" id="CHEBI:28938"/>
        <dbReference type="ChEBI" id="CHEBI:29985"/>
        <dbReference type="ChEBI" id="CHEBI:58359"/>
        <dbReference type="EC" id="3.5.1.2"/>
    </reaction>
</comment>
<feature type="binding site" evidence="6">
    <location>
        <position position="240"/>
    </location>
    <ligand>
        <name>substrate</name>
    </ligand>
</feature>
<dbReference type="EC" id="3.5.1.2" evidence="3 6"/>
<evidence type="ECO:0000256" key="5">
    <source>
        <dbReference type="ARBA" id="ARBA00049534"/>
    </source>
</evidence>
<gene>
    <name evidence="6" type="primary">glsA</name>
    <name evidence="7" type="ORF">APS56_03600</name>
</gene>
<evidence type="ECO:0000256" key="1">
    <source>
        <dbReference type="ARBA" id="ARBA00011076"/>
    </source>
</evidence>
<dbReference type="PANTHER" id="PTHR12544:SF29">
    <property type="entry name" value="GLUTAMINASE"/>
    <property type="match status" value="1"/>
</dbReference>
<dbReference type="NCBIfam" id="TIGR03814">
    <property type="entry name" value="Gln_ase"/>
    <property type="match status" value="1"/>
</dbReference>
<feature type="binding site" evidence="6">
    <location>
        <position position="258"/>
    </location>
    <ligand>
        <name>substrate</name>
    </ligand>
</feature>
<protein>
    <recommendedName>
        <fullName evidence="3 6">Glutaminase</fullName>
        <ecNumber evidence="3 6">3.5.1.2</ecNumber>
    </recommendedName>
</protein>
<organism evidence="7 8">
    <name type="scientific">Pseudalgibacter alginicilyticus</name>
    <dbReference type="NCBI Taxonomy" id="1736674"/>
    <lineage>
        <taxon>Bacteria</taxon>
        <taxon>Pseudomonadati</taxon>
        <taxon>Bacteroidota</taxon>
        <taxon>Flavobacteriia</taxon>
        <taxon>Flavobacteriales</taxon>
        <taxon>Flavobacteriaceae</taxon>
        <taxon>Pseudalgibacter</taxon>
    </lineage>
</organism>
<keyword evidence="4 6" id="KW-0378">Hydrolase</keyword>
<dbReference type="OrthoDB" id="9788822at2"/>
<dbReference type="Gene3D" id="3.40.710.10">
    <property type="entry name" value="DD-peptidase/beta-lactamase superfamily"/>
    <property type="match status" value="1"/>
</dbReference>
<evidence type="ECO:0000256" key="2">
    <source>
        <dbReference type="ARBA" id="ARBA00011881"/>
    </source>
</evidence>
<feature type="binding site" evidence="6">
    <location>
        <position position="64"/>
    </location>
    <ligand>
        <name>substrate</name>
    </ligand>
</feature>
<dbReference type="EMBL" id="CP012898">
    <property type="protein sequence ID" value="ALJ06718.1"/>
    <property type="molecule type" value="Genomic_DNA"/>
</dbReference>
<dbReference type="STRING" id="1736674.APS56_03600"/>
<evidence type="ECO:0000313" key="8">
    <source>
        <dbReference type="Proteomes" id="UP000057981"/>
    </source>
</evidence>
<dbReference type="KEGG" id="ahz:APS56_03600"/>
<dbReference type="NCBIfam" id="NF002133">
    <property type="entry name" value="PRK00971.1-2"/>
    <property type="match status" value="1"/>
</dbReference>
<accession>A0A0N7HZ06</accession>
<feature type="binding site" evidence="6">
    <location>
        <position position="114"/>
    </location>
    <ligand>
        <name>substrate</name>
    </ligand>
</feature>
<keyword evidence="8" id="KW-1185">Reference proteome</keyword>
<evidence type="ECO:0000313" key="7">
    <source>
        <dbReference type="EMBL" id="ALJ06718.1"/>
    </source>
</evidence>
<dbReference type="InterPro" id="IPR015868">
    <property type="entry name" value="Glutaminase"/>
</dbReference>
<reference evidence="7 8" key="1">
    <citation type="submission" date="2015-10" db="EMBL/GenBank/DDBJ databases">
        <authorList>
            <person name="Gilbert D.G."/>
        </authorList>
    </citation>
    <scope>NUCLEOTIDE SEQUENCE [LARGE SCALE GENOMIC DNA]</scope>
    <source>
        <strain evidence="8">HZ-22</strain>
    </source>
</reference>
<dbReference type="PATRIC" id="fig|1736674.3.peg.743"/>
<evidence type="ECO:0000256" key="6">
    <source>
        <dbReference type="HAMAP-Rule" id="MF_00313"/>
    </source>
</evidence>
<dbReference type="InterPro" id="IPR012338">
    <property type="entry name" value="Beta-lactam/transpept-like"/>
</dbReference>
<dbReference type="RefSeq" id="WP_054731128.1">
    <property type="nucleotide sequence ID" value="NZ_CP012898.1"/>
</dbReference>
<dbReference type="PANTHER" id="PTHR12544">
    <property type="entry name" value="GLUTAMINASE"/>
    <property type="match status" value="1"/>
</dbReference>
<feature type="binding site" evidence="6">
    <location>
        <position position="158"/>
    </location>
    <ligand>
        <name>substrate</name>
    </ligand>
</feature>
<name>A0A0N7HZ06_9FLAO</name>
<dbReference type="FunFam" id="3.40.710.10:FF:000005">
    <property type="entry name" value="Glutaminase"/>
    <property type="match status" value="1"/>
</dbReference>
<sequence length="304" mass="33691">MLDYQAILETIHQNISKIDNRGIVASYIPELAHVNKNTFGIHLRTLDGKTFGAGDFQKHFSIQSISKVLALSKAMELVGEDIWKRVDVEPSGNPFNYLSLIEVEKGIPRNPLINSGALVIADILVSNLKNPKEDFLNYVRTLADDKSINYNNNVALSEKKTGFKNYATANLLKSFNNLTNPVDVVLDFYFHQCALEMTCSQLSKAFYLFANKGCCLQNKLHITNQQVKRINAIMLTCGFYDEAGEFAFEVGLPGKSGVGGGIVALLPKEFVITVWSPGLNNKGNSKLGMLALEQFTTKTKLSIF</sequence>
<keyword evidence="6" id="KW-0007">Acetylation</keyword>
<dbReference type="SUPFAM" id="SSF56601">
    <property type="entry name" value="beta-lactamase/transpeptidase-like"/>
    <property type="match status" value="1"/>
</dbReference>
<dbReference type="AlphaFoldDB" id="A0A0N7HZ06"/>
<dbReference type="GO" id="GO:0006537">
    <property type="term" value="P:glutamate biosynthetic process"/>
    <property type="evidence" value="ECO:0007669"/>
    <property type="project" value="TreeGrafter"/>
</dbReference>
<dbReference type="GO" id="GO:0004359">
    <property type="term" value="F:glutaminase activity"/>
    <property type="evidence" value="ECO:0007669"/>
    <property type="project" value="UniProtKB-UniRule"/>
</dbReference>
<proteinExistence type="inferred from homology"/>
<comment type="similarity">
    <text evidence="1 6">Belongs to the glutaminase family.</text>
</comment>
<evidence type="ECO:0000256" key="4">
    <source>
        <dbReference type="ARBA" id="ARBA00022801"/>
    </source>
</evidence>
<dbReference type="Proteomes" id="UP000057981">
    <property type="component" value="Chromosome"/>
</dbReference>
<dbReference type="HAMAP" id="MF_00313">
    <property type="entry name" value="Glutaminase"/>
    <property type="match status" value="1"/>
</dbReference>